<feature type="modified residue" description="4-aspartylphosphate" evidence="7">
    <location>
        <position position="59"/>
    </location>
</feature>
<dbReference type="SUPFAM" id="SSF52172">
    <property type="entry name" value="CheY-like"/>
    <property type="match status" value="1"/>
</dbReference>
<dbReference type="PROSITE" id="PS50110">
    <property type="entry name" value="RESPONSE_REGULATORY"/>
    <property type="match status" value="1"/>
</dbReference>
<dbReference type="Pfam" id="PF00158">
    <property type="entry name" value="Sigma54_activat"/>
    <property type="match status" value="1"/>
</dbReference>
<dbReference type="InterPro" id="IPR003593">
    <property type="entry name" value="AAA+_ATPase"/>
</dbReference>
<dbReference type="InterPro" id="IPR009057">
    <property type="entry name" value="Homeodomain-like_sf"/>
</dbReference>
<dbReference type="EMBL" id="LUKE01000002">
    <property type="protein sequence ID" value="KYG64951.1"/>
    <property type="molecule type" value="Genomic_DNA"/>
</dbReference>
<evidence type="ECO:0000259" key="8">
    <source>
        <dbReference type="PROSITE" id="PS50045"/>
    </source>
</evidence>
<dbReference type="Pfam" id="PF25601">
    <property type="entry name" value="AAA_lid_14"/>
    <property type="match status" value="1"/>
</dbReference>
<dbReference type="Gene3D" id="3.40.50.300">
    <property type="entry name" value="P-loop containing nucleotide triphosphate hydrolases"/>
    <property type="match status" value="1"/>
</dbReference>
<evidence type="ECO:0000313" key="10">
    <source>
        <dbReference type="EMBL" id="KYG64951.1"/>
    </source>
</evidence>
<evidence type="ECO:0000256" key="3">
    <source>
        <dbReference type="ARBA" id="ARBA00023015"/>
    </source>
</evidence>
<dbReference type="GO" id="GO:0003677">
    <property type="term" value="F:DNA binding"/>
    <property type="evidence" value="ECO:0007669"/>
    <property type="project" value="UniProtKB-KW"/>
</dbReference>
<dbReference type="Proteomes" id="UP000075320">
    <property type="component" value="Unassembled WGS sequence"/>
</dbReference>
<dbReference type="Gene3D" id="3.40.50.2300">
    <property type="match status" value="1"/>
</dbReference>
<keyword evidence="6" id="KW-0804">Transcription</keyword>
<keyword evidence="3" id="KW-0805">Transcription regulation</keyword>
<feature type="domain" description="Response regulatory" evidence="9">
    <location>
        <begin position="6"/>
        <end position="124"/>
    </location>
</feature>
<dbReference type="GO" id="GO:0000160">
    <property type="term" value="P:phosphorelay signal transduction system"/>
    <property type="evidence" value="ECO:0007669"/>
    <property type="project" value="InterPro"/>
</dbReference>
<proteinExistence type="predicted"/>
<dbReference type="OrthoDB" id="5287858at2"/>
<dbReference type="InterPro" id="IPR025944">
    <property type="entry name" value="Sigma_54_int_dom_CS"/>
</dbReference>
<organism evidence="10 11">
    <name type="scientific">Bdellovibrio bacteriovorus</name>
    <dbReference type="NCBI Taxonomy" id="959"/>
    <lineage>
        <taxon>Bacteria</taxon>
        <taxon>Pseudomonadati</taxon>
        <taxon>Bdellovibrionota</taxon>
        <taxon>Bdellovibrionia</taxon>
        <taxon>Bdellovibrionales</taxon>
        <taxon>Pseudobdellovibrionaceae</taxon>
        <taxon>Bdellovibrio</taxon>
    </lineage>
</organism>
<dbReference type="RefSeq" id="WP_061835463.1">
    <property type="nucleotide sequence ID" value="NZ_LUKE01000002.1"/>
</dbReference>
<dbReference type="PANTHER" id="PTHR32071">
    <property type="entry name" value="TRANSCRIPTIONAL REGULATORY PROTEIN"/>
    <property type="match status" value="1"/>
</dbReference>
<dbReference type="InterPro" id="IPR025943">
    <property type="entry name" value="Sigma_54_int_dom_ATP-bd_2"/>
</dbReference>
<dbReference type="InterPro" id="IPR011006">
    <property type="entry name" value="CheY-like_superfamily"/>
</dbReference>
<dbReference type="Gene3D" id="1.10.10.60">
    <property type="entry name" value="Homeodomain-like"/>
    <property type="match status" value="1"/>
</dbReference>
<evidence type="ECO:0000313" key="11">
    <source>
        <dbReference type="Proteomes" id="UP000075320"/>
    </source>
</evidence>
<dbReference type="SMART" id="SM00448">
    <property type="entry name" value="REC"/>
    <property type="match status" value="1"/>
</dbReference>
<dbReference type="FunFam" id="3.40.50.300:FF:000006">
    <property type="entry name" value="DNA-binding transcriptional regulator NtrC"/>
    <property type="match status" value="1"/>
</dbReference>
<keyword evidence="5" id="KW-0010">Activator</keyword>
<dbReference type="Pfam" id="PF00072">
    <property type="entry name" value="Response_reg"/>
    <property type="match status" value="1"/>
</dbReference>
<name>A0A150WLR3_BDEBC</name>
<dbReference type="SUPFAM" id="SSF52540">
    <property type="entry name" value="P-loop containing nucleoside triphosphate hydrolases"/>
    <property type="match status" value="1"/>
</dbReference>
<dbReference type="PROSITE" id="PS00676">
    <property type="entry name" value="SIGMA54_INTERACT_2"/>
    <property type="match status" value="1"/>
</dbReference>
<evidence type="ECO:0000256" key="5">
    <source>
        <dbReference type="ARBA" id="ARBA00023159"/>
    </source>
</evidence>
<dbReference type="InterPro" id="IPR027417">
    <property type="entry name" value="P-loop_NTPase"/>
</dbReference>
<dbReference type="InterPro" id="IPR002078">
    <property type="entry name" value="Sigma_54_int"/>
</dbReference>
<dbReference type="SUPFAM" id="SSF46689">
    <property type="entry name" value="Homeodomain-like"/>
    <property type="match status" value="1"/>
</dbReference>
<evidence type="ECO:0000256" key="7">
    <source>
        <dbReference type="PROSITE-ProRule" id="PRU00169"/>
    </source>
</evidence>
<dbReference type="InterPro" id="IPR001789">
    <property type="entry name" value="Sig_transdc_resp-reg_receiver"/>
</dbReference>
<dbReference type="PROSITE" id="PS50045">
    <property type="entry name" value="SIGMA54_INTERACT_4"/>
    <property type="match status" value="1"/>
</dbReference>
<keyword evidence="1" id="KW-0547">Nucleotide-binding</keyword>
<feature type="domain" description="Sigma-54 factor interaction" evidence="8">
    <location>
        <begin position="148"/>
        <end position="377"/>
    </location>
</feature>
<sequence length="470" mass="53048">MINKLNTLIVDDEAELRRSVISILKTSMPEIDFEIEEASTGKEAFEKVQAKQWDLVLMDVKMPEMNGIEALTAIKEHDPRTFVMLMTAHSNLHDAVLAIKEGAYDYVEKPVKPELLAEIVRKSIEARDLVSSLALSNPVFDDDIESEFVGDTSKMKEVFNLIYRLCKVDTTVLVRGENGTGKELVARAIHFNSPRKSGSFVAINCGAIPESLMESELFGHEKGAFTGAVERKIGKFQVANNGTLFLDEIGELKPDMQVKLLRVLQDRKFTPVGSNREVKTTTRIIAATNRNLEKMMEEGTFREDLFYRLNVMPIFMPPLRERTDDIDALVQNFIKKFAKQHGRVISGVSPEALDMLKSYRWPGNIRELENVIERAFIVENSHVISVDSLPDSIKLSPKESPDKTTNVGYSGPLDFDAFKEEMEKEFIISALKANNGRINQTVAQANIPKNTLLRKIRKYGINVKDYTSEE</sequence>
<accession>A0A150WLR3</accession>
<dbReference type="PROSITE" id="PS00688">
    <property type="entry name" value="SIGMA54_INTERACT_3"/>
    <property type="match status" value="1"/>
</dbReference>
<comment type="caution">
    <text evidence="10">The sequence shown here is derived from an EMBL/GenBank/DDBJ whole genome shotgun (WGS) entry which is preliminary data.</text>
</comment>
<keyword evidence="11" id="KW-1185">Reference proteome</keyword>
<evidence type="ECO:0000256" key="4">
    <source>
        <dbReference type="ARBA" id="ARBA00023125"/>
    </source>
</evidence>
<keyword evidence="4" id="KW-0238">DNA-binding</keyword>
<keyword evidence="7" id="KW-0597">Phosphoprotein</keyword>
<dbReference type="FunFam" id="1.10.8.60:FF:000014">
    <property type="entry name" value="DNA-binding transcriptional regulator NtrC"/>
    <property type="match status" value="1"/>
</dbReference>
<dbReference type="Gene3D" id="1.10.8.60">
    <property type="match status" value="1"/>
</dbReference>
<gene>
    <name evidence="10" type="ORF">AZI86_12200</name>
</gene>
<keyword evidence="2" id="KW-0067">ATP-binding</keyword>
<evidence type="ECO:0000256" key="6">
    <source>
        <dbReference type="ARBA" id="ARBA00023163"/>
    </source>
</evidence>
<dbReference type="GO" id="GO:0005524">
    <property type="term" value="F:ATP binding"/>
    <property type="evidence" value="ECO:0007669"/>
    <property type="project" value="UniProtKB-KW"/>
</dbReference>
<evidence type="ECO:0000256" key="1">
    <source>
        <dbReference type="ARBA" id="ARBA00022741"/>
    </source>
</evidence>
<protein>
    <submittedName>
        <fullName evidence="10">Two-component system response regulator</fullName>
    </submittedName>
</protein>
<reference evidence="10 11" key="1">
    <citation type="submission" date="2016-03" db="EMBL/GenBank/DDBJ databases">
        <authorList>
            <person name="Ploux O."/>
        </authorList>
    </citation>
    <scope>NUCLEOTIDE SEQUENCE [LARGE SCALE GENOMIC DNA]</scope>
    <source>
        <strain evidence="10 11">R0</strain>
    </source>
</reference>
<dbReference type="CDD" id="cd17536">
    <property type="entry name" value="REC_YesN-like"/>
    <property type="match status" value="1"/>
</dbReference>
<dbReference type="GO" id="GO:0006355">
    <property type="term" value="P:regulation of DNA-templated transcription"/>
    <property type="evidence" value="ECO:0007669"/>
    <property type="project" value="InterPro"/>
</dbReference>
<evidence type="ECO:0000259" key="9">
    <source>
        <dbReference type="PROSITE" id="PS50110"/>
    </source>
</evidence>
<dbReference type="CDD" id="cd00009">
    <property type="entry name" value="AAA"/>
    <property type="match status" value="1"/>
</dbReference>
<dbReference type="InterPro" id="IPR058031">
    <property type="entry name" value="AAA_lid_NorR"/>
</dbReference>
<dbReference type="SMART" id="SM00382">
    <property type="entry name" value="AAA"/>
    <property type="match status" value="1"/>
</dbReference>
<dbReference type="AlphaFoldDB" id="A0A150WLR3"/>
<evidence type="ECO:0000256" key="2">
    <source>
        <dbReference type="ARBA" id="ARBA00022840"/>
    </source>
</evidence>